<dbReference type="RefSeq" id="WP_259866413.1">
    <property type="nucleotide sequence ID" value="NZ_BAAAST010000004.1"/>
</dbReference>
<feature type="modified residue" description="4-aspartylphosphate" evidence="1">
    <location>
        <position position="77"/>
    </location>
</feature>
<keyword evidence="5" id="KW-1185">Reference proteome</keyword>
<dbReference type="SUPFAM" id="SSF52172">
    <property type="entry name" value="CheY-like"/>
    <property type="match status" value="1"/>
</dbReference>
<dbReference type="PROSITE" id="PS51833">
    <property type="entry name" value="HDOD"/>
    <property type="match status" value="1"/>
</dbReference>
<dbReference type="Gene3D" id="1.10.3210.10">
    <property type="entry name" value="Hypothetical protein af1432"/>
    <property type="match status" value="1"/>
</dbReference>
<name>A0ABY5W9Y6_9ACTN</name>
<accession>A0ABY5W9Y6</accession>
<proteinExistence type="predicted"/>
<dbReference type="Gene3D" id="3.40.50.2300">
    <property type="match status" value="1"/>
</dbReference>
<sequence length="416" mass="44256">MAAESTGARGERLTAGAAGFETTKKRVLFVDDEPRVLDGLRRSLRGKRNEWDMAFATSGAQALELLAESRCDVVVSDMRMPGMDGAELLTHVSERHPEVARIVLSGHTEQEAAIRVAVAGHRFLTKPSDVGSVVAAVEQLTHRTSAAHGAAVRRLAGAVRSLPTLPAHVGRLTAVWGAADVEVAEAALVASRDIGFTAKLLQLSNSVFFGARARVTSAESAINALGLPTVQALVNSGHLLWSSERWGPAVERELDVVWRHAVATARLVGLMASPANRPYAQAAALLQDIGWLVGLAQTRSNPDPAVDLTAVGGQGPTHREVGVELLHLWGLPYPIVAAVAERDLQHRPRSSGLGVAAAVRAAHLLIQRTDARGLRLGTHDDELAELLTHPQLTAASTDWRRAAEEVSEQAGQSSAR</sequence>
<evidence type="ECO:0000256" key="1">
    <source>
        <dbReference type="PROSITE-ProRule" id="PRU00169"/>
    </source>
</evidence>
<protein>
    <submittedName>
        <fullName evidence="4">Response regulator</fullName>
    </submittedName>
</protein>
<dbReference type="PANTHER" id="PTHR33525">
    <property type="match status" value="1"/>
</dbReference>
<feature type="domain" description="Response regulatory" evidence="2">
    <location>
        <begin position="26"/>
        <end position="141"/>
    </location>
</feature>
<dbReference type="PANTHER" id="PTHR33525:SF3">
    <property type="entry name" value="RIBONUCLEASE Y"/>
    <property type="match status" value="1"/>
</dbReference>
<dbReference type="SUPFAM" id="SSF109604">
    <property type="entry name" value="HD-domain/PDEase-like"/>
    <property type="match status" value="1"/>
</dbReference>
<evidence type="ECO:0000313" key="5">
    <source>
        <dbReference type="Proteomes" id="UP001059617"/>
    </source>
</evidence>
<reference evidence="4" key="2">
    <citation type="submission" date="2022-09" db="EMBL/GenBank/DDBJ databases">
        <title>Biosynthetic gene clusters of Dactylosporangioum fulvum.</title>
        <authorList>
            <person name="Caradec T."/>
        </authorList>
    </citation>
    <scope>NUCLEOTIDE SEQUENCE</scope>
    <source>
        <strain evidence="4">NRRL B-16292</strain>
    </source>
</reference>
<feature type="domain" description="HDOD" evidence="3">
    <location>
        <begin position="162"/>
        <end position="345"/>
    </location>
</feature>
<dbReference type="InterPro" id="IPR013976">
    <property type="entry name" value="HDOD"/>
</dbReference>
<keyword evidence="1" id="KW-0597">Phosphoprotein</keyword>
<dbReference type="SMART" id="SM00448">
    <property type="entry name" value="REC"/>
    <property type="match status" value="1"/>
</dbReference>
<dbReference type="InterPro" id="IPR011006">
    <property type="entry name" value="CheY-like_superfamily"/>
</dbReference>
<evidence type="ECO:0000259" key="3">
    <source>
        <dbReference type="PROSITE" id="PS51833"/>
    </source>
</evidence>
<reference evidence="4" key="1">
    <citation type="submission" date="2021-04" db="EMBL/GenBank/DDBJ databases">
        <authorList>
            <person name="Hartkoorn R.C."/>
            <person name="Beaudoing E."/>
            <person name="Hot D."/>
        </authorList>
    </citation>
    <scope>NUCLEOTIDE SEQUENCE</scope>
    <source>
        <strain evidence="4">NRRL B-16292</strain>
    </source>
</reference>
<gene>
    <name evidence="4" type="ORF">Dfulv_22380</name>
</gene>
<dbReference type="EMBL" id="CP073720">
    <property type="protein sequence ID" value="UWP86838.1"/>
    <property type="molecule type" value="Genomic_DNA"/>
</dbReference>
<dbReference type="Pfam" id="PF08668">
    <property type="entry name" value="HDOD"/>
    <property type="match status" value="1"/>
</dbReference>
<dbReference type="InterPro" id="IPR001789">
    <property type="entry name" value="Sig_transdc_resp-reg_receiver"/>
</dbReference>
<dbReference type="Pfam" id="PF00072">
    <property type="entry name" value="Response_reg"/>
    <property type="match status" value="1"/>
</dbReference>
<evidence type="ECO:0000259" key="2">
    <source>
        <dbReference type="PROSITE" id="PS50110"/>
    </source>
</evidence>
<dbReference type="PROSITE" id="PS50110">
    <property type="entry name" value="RESPONSE_REGULATORY"/>
    <property type="match status" value="1"/>
</dbReference>
<dbReference type="InterPro" id="IPR052340">
    <property type="entry name" value="RNase_Y/CdgJ"/>
</dbReference>
<dbReference type="CDD" id="cd17569">
    <property type="entry name" value="REC_HupR-like"/>
    <property type="match status" value="1"/>
</dbReference>
<dbReference type="Proteomes" id="UP001059617">
    <property type="component" value="Chromosome"/>
</dbReference>
<evidence type="ECO:0000313" key="4">
    <source>
        <dbReference type="EMBL" id="UWP86838.1"/>
    </source>
</evidence>
<organism evidence="4 5">
    <name type="scientific">Dactylosporangium fulvum</name>
    <dbReference type="NCBI Taxonomy" id="53359"/>
    <lineage>
        <taxon>Bacteria</taxon>
        <taxon>Bacillati</taxon>
        <taxon>Actinomycetota</taxon>
        <taxon>Actinomycetes</taxon>
        <taxon>Micromonosporales</taxon>
        <taxon>Micromonosporaceae</taxon>
        <taxon>Dactylosporangium</taxon>
    </lineage>
</organism>